<gene>
    <name evidence="3" type="primary">treY</name>
    <name evidence="3" type="ORF">E4680_04920</name>
</gene>
<dbReference type="PANTHER" id="PTHR10357:SF216">
    <property type="entry name" value="MALTOOLIGOSYL TREHALOSE SYNTHASE-RELATED"/>
    <property type="match status" value="1"/>
</dbReference>
<evidence type="ECO:0000259" key="2">
    <source>
        <dbReference type="SMART" id="SM00642"/>
    </source>
</evidence>
<protein>
    <submittedName>
        <fullName evidence="3">Malto-oligosyltrehalose synthase</fullName>
    </submittedName>
</protein>
<dbReference type="OrthoDB" id="9761577at2"/>
<dbReference type="Gene3D" id="3.20.20.80">
    <property type="entry name" value="Glycosidases"/>
    <property type="match status" value="3"/>
</dbReference>
<dbReference type="GO" id="GO:0005992">
    <property type="term" value="P:trehalose biosynthetic process"/>
    <property type="evidence" value="ECO:0007669"/>
    <property type="project" value="TreeGrafter"/>
</dbReference>
<dbReference type="InterPro" id="IPR013797">
    <property type="entry name" value="Maltooligo_trehalose_synth_4"/>
</dbReference>
<dbReference type="PANTHER" id="PTHR10357">
    <property type="entry name" value="ALPHA-AMYLASE FAMILY MEMBER"/>
    <property type="match status" value="1"/>
</dbReference>
<dbReference type="SUPFAM" id="SSF51445">
    <property type="entry name" value="(Trans)glycosidases"/>
    <property type="match status" value="1"/>
</dbReference>
<dbReference type="Proteomes" id="UP000297890">
    <property type="component" value="Unassembled WGS sequence"/>
</dbReference>
<dbReference type="AlphaFoldDB" id="A0A4Z0FBB7"/>
<evidence type="ECO:0000313" key="3">
    <source>
        <dbReference type="EMBL" id="TFZ82988.1"/>
    </source>
</evidence>
<keyword evidence="4" id="KW-1185">Reference proteome</keyword>
<dbReference type="Gene3D" id="1.10.10.470">
    <property type="entry name" value="Maltooligosyl trehalose synthase, domain 4"/>
    <property type="match status" value="1"/>
</dbReference>
<dbReference type="RefSeq" id="WP_135281288.1">
    <property type="nucleotide sequence ID" value="NZ_SRIO01000005.1"/>
</dbReference>
<dbReference type="Gene3D" id="3.30.1590.10">
    <property type="entry name" value="Maltooligosyl trehalose synthase, domain 2"/>
    <property type="match status" value="1"/>
</dbReference>
<sequence length="955" mass="107331">MRARYRPTATYRLQLHAGFTFADAAATVPYLAALGISHVYLSPVLQARPGSTHGYDVVNHCALNPELGGTKGFESLSQTLEAHDMGQIWDIVPNHMGVMGDDNPWWLSVLENGPASPWADFFDIDWHPLKRELHGKVLVPILGAPYGETLAGGELVLRFDPEVGSFSLHYYEHRFPLDPSTYPRILNLELDALRQRLGGSHPDLLEFESLITAFGHLPLRSKSDGEALRERERDKEIHKRALAALSARNPAIDAHIAHQVATINAHHGDFSRDDSLHGLLEQQPWRLSFWRVAVDEINYRRFFDINDLAGLRMERPEVFEATHALILEQVRLGRVHGLRIDHPDGLYDPLAYFTQLAAATRTALGQPPGTEPAVYTVVEKILADHESLRGSWPVHGTTGYEFIRLMNGLQVDGNGLTALRDSFSAFTGRTGSMAEVVYAAKRTLMRNTLASELNVLANRLGRLAEGDPFTRDFTVNALRAALGEIVAAFPVYRTYVDRQGAQEEDRRDLDWAVAQAKKRRAREETTIYDFIHRVLALDVADDVPRLQRLAMQDFAMRFAQYTGPVMAKSVEDTAFYRMFPLASLNEVGSNPARAEISIAAFHHHNQRRAQLFPHQMLASTTHDTKRSEDVRARINVLSECPQAFADALQRWARINRRHLTEMDGERLPSSHHEYLLYQTLIGTWPERVVAATEPDYADRIVAYMQKAAREGKEQSSWFSPDMAYEGALERFIRGILEAGANNPFPDDLTRFVTQLIPFGRWNSLVQSLLQTTVPGMPDIYQGIELEALSLVDPDNRRPVDYAKRRELLDRLLKHPAPADRWETAWAARDEGTLKLHLLVTILTWRREDPALFQRGSYLPLTVSGPRADHLCAFARIFEDRAMIVLAPRLLHTACQGDPEQLNATLWTGTRLQLDADLPAGPWQNLLTGAPCPPDAWDDLSVALSAAPMAVLRAGS</sequence>
<dbReference type="CDD" id="cd11336">
    <property type="entry name" value="AmyAc_MTSase"/>
    <property type="match status" value="1"/>
</dbReference>
<dbReference type="InterPro" id="IPR006047">
    <property type="entry name" value="GH13_cat_dom"/>
</dbReference>
<accession>A0A4Z0FBB7</accession>
<dbReference type="InterPro" id="IPR012767">
    <property type="entry name" value="Trehalose_TreY"/>
</dbReference>
<feature type="transmembrane region" description="Helical" evidence="1">
    <location>
        <begin position="21"/>
        <end position="41"/>
    </location>
</feature>
<reference evidence="3 4" key="1">
    <citation type="journal article" date="2019" name="ISME J.">
        <title>Candidatus Macondimonas diazotrophica, a novel gammaproteobacterial genus dominating crude-oil-contaminated coastal sediments.</title>
        <authorList>
            <person name="Karthikeyan S."/>
            <person name="Konstantinidis K."/>
        </authorList>
    </citation>
    <scope>NUCLEOTIDE SEQUENCE [LARGE SCALE GENOMIC DNA]</scope>
    <source>
        <strain evidence="3 4">KTK01</strain>
    </source>
</reference>
<keyword evidence="1" id="KW-0472">Membrane</keyword>
<dbReference type="InterPro" id="IPR017853">
    <property type="entry name" value="GH"/>
</dbReference>
<dbReference type="EMBL" id="SRIO01000005">
    <property type="protein sequence ID" value="TFZ82988.1"/>
    <property type="molecule type" value="Genomic_DNA"/>
</dbReference>
<keyword evidence="1" id="KW-1133">Transmembrane helix</keyword>
<dbReference type="Pfam" id="PF00128">
    <property type="entry name" value="Alpha-amylase"/>
    <property type="match status" value="1"/>
</dbReference>
<keyword evidence="1" id="KW-0812">Transmembrane</keyword>
<evidence type="ECO:0000256" key="1">
    <source>
        <dbReference type="SAM" id="Phobius"/>
    </source>
</evidence>
<proteinExistence type="predicted"/>
<organism evidence="3 4">
    <name type="scientific">Candidatus Macondimonas diazotrophica</name>
    <dbReference type="NCBI Taxonomy" id="2305248"/>
    <lineage>
        <taxon>Bacteria</taxon>
        <taxon>Pseudomonadati</taxon>
        <taxon>Pseudomonadota</taxon>
        <taxon>Gammaproteobacteria</taxon>
        <taxon>Chromatiales</taxon>
        <taxon>Ectothiorhodospiraceae</taxon>
        <taxon>Candidatus Macondimonas</taxon>
    </lineage>
</organism>
<comment type="caution">
    <text evidence="3">The sequence shown here is derived from an EMBL/GenBank/DDBJ whole genome shotgun (WGS) entry which is preliminary data.</text>
</comment>
<feature type="domain" description="Glycosyl hydrolase family 13 catalytic" evidence="2">
    <location>
        <begin position="7"/>
        <end position="538"/>
    </location>
</feature>
<dbReference type="SMART" id="SM00642">
    <property type="entry name" value="Aamy"/>
    <property type="match status" value="1"/>
</dbReference>
<evidence type="ECO:0000313" key="4">
    <source>
        <dbReference type="Proteomes" id="UP000297890"/>
    </source>
</evidence>
<dbReference type="NCBIfam" id="TIGR02401">
    <property type="entry name" value="trehalose_TreY"/>
    <property type="match status" value="1"/>
</dbReference>
<name>A0A4Z0FBB7_9GAMM</name>
<dbReference type="GO" id="GO:0047470">
    <property type="term" value="F:(1,4)-alpha-D-glucan 1-alpha-D-glucosylmutase activity"/>
    <property type="evidence" value="ECO:0007669"/>
    <property type="project" value="TreeGrafter"/>
</dbReference>
<dbReference type="GO" id="GO:0030980">
    <property type="term" value="P:alpha-glucan catabolic process"/>
    <property type="evidence" value="ECO:0007669"/>
    <property type="project" value="TreeGrafter"/>
</dbReference>